<reference evidence="4 5" key="1">
    <citation type="submission" date="2018-11" db="EMBL/GenBank/DDBJ databases">
        <authorList>
            <consortium name="Pathogen Informatics"/>
        </authorList>
    </citation>
    <scope>NUCLEOTIDE SEQUENCE [LARGE SCALE GENOMIC DNA]</scope>
</reference>
<gene>
    <name evidence="4" type="ORF">SVUK_LOCUS335</name>
</gene>
<dbReference type="InterPro" id="IPR003582">
    <property type="entry name" value="ShKT_dom"/>
</dbReference>
<comment type="caution">
    <text evidence="1">Lacks conserved residue(s) required for the propagation of feature annotation.</text>
</comment>
<accession>A0A3P7ILC2</accession>
<evidence type="ECO:0000313" key="4">
    <source>
        <dbReference type="EMBL" id="VDM65337.1"/>
    </source>
</evidence>
<evidence type="ECO:0000313" key="5">
    <source>
        <dbReference type="Proteomes" id="UP000270094"/>
    </source>
</evidence>
<dbReference type="SMART" id="SM00254">
    <property type="entry name" value="ShKT"/>
    <property type="match status" value="5"/>
</dbReference>
<evidence type="ECO:0000256" key="1">
    <source>
        <dbReference type="PROSITE-ProRule" id="PRU01005"/>
    </source>
</evidence>
<proteinExistence type="predicted"/>
<feature type="domain" description="ShKT" evidence="3">
    <location>
        <begin position="214"/>
        <end position="249"/>
    </location>
</feature>
<evidence type="ECO:0000259" key="3">
    <source>
        <dbReference type="PROSITE" id="PS51670"/>
    </source>
</evidence>
<keyword evidence="5" id="KW-1185">Reference proteome</keyword>
<feature type="signal peptide" evidence="2">
    <location>
        <begin position="1"/>
        <end position="15"/>
    </location>
</feature>
<dbReference type="Pfam" id="PF01549">
    <property type="entry name" value="ShK"/>
    <property type="match status" value="4"/>
</dbReference>
<dbReference type="PANTHER" id="PTHR21724">
    <property type="entry name" value="SHKT DOMAIN-CONTAINING PROTEIN"/>
    <property type="match status" value="1"/>
</dbReference>
<dbReference type="Proteomes" id="UP000270094">
    <property type="component" value="Unassembled WGS sequence"/>
</dbReference>
<dbReference type="Gene3D" id="1.10.10.1870">
    <property type="entry name" value="ShTK domain-like"/>
    <property type="match status" value="1"/>
</dbReference>
<organism evidence="4 5">
    <name type="scientific">Strongylus vulgaris</name>
    <name type="common">Blood worm</name>
    <dbReference type="NCBI Taxonomy" id="40348"/>
    <lineage>
        <taxon>Eukaryota</taxon>
        <taxon>Metazoa</taxon>
        <taxon>Ecdysozoa</taxon>
        <taxon>Nematoda</taxon>
        <taxon>Chromadorea</taxon>
        <taxon>Rhabditida</taxon>
        <taxon>Rhabditina</taxon>
        <taxon>Rhabditomorpha</taxon>
        <taxon>Strongyloidea</taxon>
        <taxon>Strongylidae</taxon>
        <taxon>Strongylus</taxon>
    </lineage>
</organism>
<keyword evidence="2" id="KW-0732">Signal</keyword>
<feature type="domain" description="ShKT" evidence="3">
    <location>
        <begin position="177"/>
        <end position="211"/>
    </location>
</feature>
<feature type="chain" id="PRO_5017969893" description="ShKT domain-containing protein" evidence="2">
    <location>
        <begin position="16"/>
        <end position="249"/>
    </location>
</feature>
<evidence type="ECO:0000256" key="2">
    <source>
        <dbReference type="SAM" id="SignalP"/>
    </source>
</evidence>
<dbReference type="Gene3D" id="1.10.10.1940">
    <property type="match status" value="2"/>
</dbReference>
<protein>
    <recommendedName>
        <fullName evidence="3">ShKT domain-containing protein</fullName>
    </recommendedName>
</protein>
<dbReference type="EMBL" id="UYYB01000527">
    <property type="protein sequence ID" value="VDM65337.1"/>
    <property type="molecule type" value="Genomic_DNA"/>
</dbReference>
<feature type="disulfide bond" evidence="1">
    <location>
        <begin position="177"/>
        <end position="211"/>
    </location>
</feature>
<name>A0A3P7ILC2_STRVU</name>
<dbReference type="OrthoDB" id="5819406at2759"/>
<dbReference type="PROSITE" id="PS51670">
    <property type="entry name" value="SHKT"/>
    <property type="match status" value="3"/>
</dbReference>
<keyword evidence="1" id="KW-1015">Disulfide bond</keyword>
<feature type="domain" description="ShKT" evidence="3">
    <location>
        <begin position="62"/>
        <end position="100"/>
    </location>
</feature>
<sequence length="249" mass="27960">MLIIYCIILIHSVYAKEDCDRSTREERCREIFKQIEDCSQESYKTQLMDCLVTCGKCGAFSCNNPQPDTMLNCTALAPQCESTLWRNFMKDKCPATCGKCDLKNANLCKDASNSVICSNMQQFCNSVDYYDQMTYACASTCNRCSAAAGGDKQTSELLSNIAPIRKLIHCFAATTVCTDFARDCASRTALCNNPQYEGLMHRVCAKTCNKCDGCYDYSSRCQTWASHGFCKNKDQNMKMKYCAKTCMLC</sequence>
<dbReference type="PANTHER" id="PTHR21724:SF109">
    <property type="entry name" value="SHKT DOMAIN-CONTAINING PROTEIN"/>
    <property type="match status" value="1"/>
</dbReference>
<dbReference type="AlphaFoldDB" id="A0A3P7ILC2"/>